<keyword evidence="4" id="KW-1185">Reference proteome</keyword>
<comment type="caution">
    <text evidence="3">The sequence shown here is derived from an EMBL/GenBank/DDBJ whole genome shotgun (WGS) entry which is preliminary data.</text>
</comment>
<accession>A0ABU5LM42</accession>
<proteinExistence type="predicted"/>
<name>A0ABU5LM42_9SPHN</name>
<feature type="domain" description="Putative Flp pilus-assembly TadG-like N-terminal" evidence="2">
    <location>
        <begin position="18"/>
        <end position="63"/>
    </location>
</feature>
<dbReference type="Pfam" id="PF13400">
    <property type="entry name" value="Tad"/>
    <property type="match status" value="1"/>
</dbReference>
<gene>
    <name evidence="3" type="ORF">N4G62_03090</name>
</gene>
<reference evidence="4" key="1">
    <citation type="submission" date="2023-07" db="EMBL/GenBank/DDBJ databases">
        <title>Whole genome sequence analysis of rice epiphytic Sphingomonas sanguinis OsEp_Plm_15B2.</title>
        <authorList>
            <person name="Sahu K.P."/>
            <person name="Asharani P."/>
            <person name="Reddy B."/>
            <person name="Kumar A."/>
        </authorList>
    </citation>
    <scope>NUCLEOTIDE SEQUENCE [LARGE SCALE GENOMIC DNA]</scope>
    <source>
        <strain evidence="4">OsEp_Plm_15B2</strain>
    </source>
</reference>
<organism evidence="3 4">
    <name type="scientific">Sphingomonas sanguinis</name>
    <dbReference type="NCBI Taxonomy" id="33051"/>
    <lineage>
        <taxon>Bacteria</taxon>
        <taxon>Pseudomonadati</taxon>
        <taxon>Pseudomonadota</taxon>
        <taxon>Alphaproteobacteria</taxon>
        <taxon>Sphingomonadales</taxon>
        <taxon>Sphingomonadaceae</taxon>
        <taxon>Sphingomonas</taxon>
    </lineage>
</organism>
<evidence type="ECO:0000313" key="4">
    <source>
        <dbReference type="Proteomes" id="UP001292182"/>
    </source>
</evidence>
<keyword evidence="1" id="KW-0812">Transmembrane</keyword>
<sequence length="441" mass="47045">MILSLYRSVRDVLHNRRGAVMMMFAMALPVLIFTIGMGIDYARAKKAQTKMNAVADSAALSAVSKVAMGMKDGDAVAYARKIFEAQALSLTQSGDIVMGDVTINAPTDGNGRRNATVTYKAVSNNVFAKILGLNTLAIAGQSQTTNAIAPNIDFYMLLDVSSSMALPTTTAGLAKVAASNSRKCQFACHATNDLTGKDAFNNTTDLYAVAKSYGLKLRIDEEGTAVAKLTETARATSSKTGATYQIAIASFRARGAFNVLQTLTPHLDHAALATHDLKPVLFYKNGCPTPACKSNEPGFNDTDSGSSDAMDQINRQLITVAPGTGINKAQPQAVMFMVTDGMRDEIRSNGKPEIAIDTTKCDMIKARGVRIAVLYTEYLPQSLTGDAWSQKNIAPYLYKIEPALQACASPGLYTKVSTDQDISAAMAALFQNAVATARITQ</sequence>
<dbReference type="EMBL" id="JAOBTW010000003">
    <property type="protein sequence ID" value="MDZ7281014.1"/>
    <property type="molecule type" value="Genomic_DNA"/>
</dbReference>
<evidence type="ECO:0000256" key="1">
    <source>
        <dbReference type="SAM" id="Phobius"/>
    </source>
</evidence>
<evidence type="ECO:0000313" key="3">
    <source>
        <dbReference type="EMBL" id="MDZ7281014.1"/>
    </source>
</evidence>
<evidence type="ECO:0000259" key="2">
    <source>
        <dbReference type="Pfam" id="PF13400"/>
    </source>
</evidence>
<keyword evidence="1" id="KW-0472">Membrane</keyword>
<feature type="transmembrane region" description="Helical" evidence="1">
    <location>
        <begin position="20"/>
        <end position="42"/>
    </location>
</feature>
<dbReference type="RefSeq" id="WP_257575775.1">
    <property type="nucleotide sequence ID" value="NZ_CP079203.1"/>
</dbReference>
<dbReference type="Proteomes" id="UP001292182">
    <property type="component" value="Unassembled WGS sequence"/>
</dbReference>
<protein>
    <submittedName>
        <fullName evidence="3">Pilus assembly protein</fullName>
    </submittedName>
</protein>
<dbReference type="InterPro" id="IPR028087">
    <property type="entry name" value="Tad_N"/>
</dbReference>
<keyword evidence="1" id="KW-1133">Transmembrane helix</keyword>